<proteinExistence type="predicted"/>
<name>A0A8J3GCX8_9BACT</name>
<keyword evidence="2" id="KW-1185">Reference proteome</keyword>
<reference evidence="1" key="1">
    <citation type="journal article" date="2014" name="Int. J. Syst. Evol. Microbiol.">
        <title>Complete genome sequence of Corynebacterium casei LMG S-19264T (=DSM 44701T), isolated from a smear-ripened cheese.</title>
        <authorList>
            <consortium name="US DOE Joint Genome Institute (JGI-PGF)"/>
            <person name="Walter F."/>
            <person name="Albersmeier A."/>
            <person name="Kalinowski J."/>
            <person name="Ruckert C."/>
        </authorList>
    </citation>
    <scope>NUCLEOTIDE SEQUENCE</scope>
    <source>
        <strain evidence="1">KCTC 12870</strain>
    </source>
</reference>
<reference evidence="1" key="2">
    <citation type="submission" date="2020-09" db="EMBL/GenBank/DDBJ databases">
        <authorList>
            <person name="Sun Q."/>
            <person name="Kim S."/>
        </authorList>
    </citation>
    <scope>NUCLEOTIDE SEQUENCE</scope>
    <source>
        <strain evidence="1">KCTC 12870</strain>
    </source>
</reference>
<dbReference type="Proteomes" id="UP000642829">
    <property type="component" value="Unassembled WGS sequence"/>
</dbReference>
<organism evidence="1 2">
    <name type="scientific">Cerasicoccus arenae</name>
    <dbReference type="NCBI Taxonomy" id="424488"/>
    <lineage>
        <taxon>Bacteria</taxon>
        <taxon>Pseudomonadati</taxon>
        <taxon>Verrucomicrobiota</taxon>
        <taxon>Opitutia</taxon>
        <taxon>Puniceicoccales</taxon>
        <taxon>Cerasicoccaceae</taxon>
        <taxon>Cerasicoccus</taxon>
    </lineage>
</organism>
<comment type="caution">
    <text evidence="1">The sequence shown here is derived from an EMBL/GenBank/DDBJ whole genome shotgun (WGS) entry which is preliminary data.</text>
</comment>
<protein>
    <recommendedName>
        <fullName evidence="3">TIR domain-containing protein</fullName>
    </recommendedName>
</protein>
<evidence type="ECO:0008006" key="3">
    <source>
        <dbReference type="Google" id="ProtNLM"/>
    </source>
</evidence>
<evidence type="ECO:0000313" key="1">
    <source>
        <dbReference type="EMBL" id="GHB97181.1"/>
    </source>
</evidence>
<dbReference type="EMBL" id="BMXG01000005">
    <property type="protein sequence ID" value="GHB97181.1"/>
    <property type="molecule type" value="Genomic_DNA"/>
</dbReference>
<sequence>MGRLAPDRFDFFASSSDVNPGADWANLVQEKIKNADWLIALMSQSSNQDTDFIVQEISAFDTLYKDDSSKLRIVIHEDGNRKNFFQNLQQFPTTKSGCKDFLRFVLSTPKDGAVNERSLGFNRYIGDDDFELDRESSRLWEILRSKPDPFVLVPKAYFRLNRDEVSMLEREEMPSSMSVVLNRNAADIHGLKLTQNSAIWEGCFGDMVNSMNEVQKSWLPQSAFLMRKLIKAEETQSAFILYPDNKNMNYYTPVVSELFKYQSGEIEYELIYFPVETGFSKYGKGQSDLDVLFHLLTLCFHMKWRILDRYLPDVSNLAGIERHNINELTEGQVKERADLHERIVIDFKKIHADSAARGITNPDIILSLFQEGQASDLLKWFHDWANVYFKIEKNKDTMTSVEMEVELKKMNSIYSHCLGAYAHRLADVSS</sequence>
<accession>A0A8J3GCX8</accession>
<dbReference type="AlphaFoldDB" id="A0A8J3GCX8"/>
<evidence type="ECO:0000313" key="2">
    <source>
        <dbReference type="Proteomes" id="UP000642829"/>
    </source>
</evidence>
<gene>
    <name evidence="1" type="ORF">GCM10007047_11480</name>
</gene>